<dbReference type="InParanoid" id="A0A2V0NUW9"/>
<feature type="compositionally biased region" description="Gly residues" evidence="1">
    <location>
        <begin position="302"/>
        <end position="317"/>
    </location>
</feature>
<feature type="compositionally biased region" description="Low complexity" evidence="1">
    <location>
        <begin position="8"/>
        <end position="22"/>
    </location>
</feature>
<feature type="compositionally biased region" description="Basic and acidic residues" evidence="1">
    <location>
        <begin position="375"/>
        <end position="389"/>
    </location>
</feature>
<feature type="compositionally biased region" description="Pro residues" evidence="1">
    <location>
        <begin position="23"/>
        <end position="53"/>
    </location>
</feature>
<protein>
    <submittedName>
        <fullName evidence="2">Uncharacterized protein</fullName>
    </submittedName>
</protein>
<comment type="caution">
    <text evidence="2">The sequence shown here is derived from an EMBL/GenBank/DDBJ whole genome shotgun (WGS) entry which is preliminary data.</text>
</comment>
<accession>A0A2V0NUW9</accession>
<feature type="region of interest" description="Disordered" evidence="1">
    <location>
        <begin position="194"/>
        <end position="239"/>
    </location>
</feature>
<sequence>MSDEMGVGDAAAAAPAAAHAAPPAAPDAAPPDAAPPDAAPPDAAPPDAAPPDAAPGAAEHEADAEADDTYDPYDPHRQLGMFVRLPSEVLPIVIGHLVPKPHMLLHNFEVYAAGMGLALASTTWLRNMIAAWEHRGMLRTEPTLRPSRKRAREDGDEDWDCVPAAMRRPFKRWRMWDSDKIGWAWGELADARPRADGQAGASKGGGASTSRGSGGDEEMTDAPPCEGGGDDEAKVDPWWPTSRQDIAVLRCAGRRFRTESEKLVNSKTALDRWRLAPADLRLLHRHTVVPIRPRPQRYMQLGGDGPDSPGGAGGGDGPMAEAAGPAAGAGAGAAAGPAAMHTEKVEDEEAEAEEQEEEPEEKGEGEGEGEGEEKVEEKGEENGDEKVEDGCEDDPEVSYARARPPGYRMRDVMRAVRVRFGGDAALFYDRDSVSKCFASGDELRRASLIEGLRCMGIPSPESLMMMQAAQVYIATGRLLGIEAPKGALSIKGGPTVRTAVRSVYIANALLRAGAGAPNAAAMQRFRRFVFWGEGSAVARGGEWGLSQLPAAVAVERRRCRVKWELAQWGLPPQALWGHPLFSEYILTGAGALQARAAARGLGALNIQAERLLERFCTDDPRRAAVRAEALAGWLQGAALDPAGLPTEDLPLGGPNMLDAAGWEALVAIVRREMRWDEIVTARKGVGVDPSLPVRPEVARHYEEYVRLGQGECARGEDGVGDVAFLELDCAERALRQSEVDRARRAAGLSGQAPLPEWAARFHDAYLQCSGKAVEPPLGARLSELATREAEAAARGAKLDATRAGLGLCPMQQLPAWPRGPAAGAGGTAALEGYKRYLKSGKGEEALEGLLQAEAAARRAALAEAVRAIGSGRKPKCVYCNQAAAAGCAHQSCCRCCRGGCVRHGSLAPPARAPAVQEFCARCETKFAASSCPHHLCARCCCRRGGCPRHIKPT</sequence>
<reference evidence="2 3" key="1">
    <citation type="journal article" date="2018" name="Sci. Rep.">
        <title>Raphidocelis subcapitata (=Pseudokirchneriella subcapitata) provides an insight into genome evolution and environmental adaptations in the Sphaeropleales.</title>
        <authorList>
            <person name="Suzuki S."/>
            <person name="Yamaguchi H."/>
            <person name="Nakajima N."/>
            <person name="Kawachi M."/>
        </authorList>
    </citation>
    <scope>NUCLEOTIDE SEQUENCE [LARGE SCALE GENOMIC DNA]</scope>
    <source>
        <strain evidence="2 3">NIES-35</strain>
    </source>
</reference>
<feature type="region of interest" description="Disordered" evidence="1">
    <location>
        <begin position="1"/>
        <end position="75"/>
    </location>
</feature>
<name>A0A2V0NUW9_9CHLO</name>
<gene>
    <name evidence="2" type="ORF">Rsub_04166</name>
</gene>
<evidence type="ECO:0000313" key="3">
    <source>
        <dbReference type="Proteomes" id="UP000247498"/>
    </source>
</evidence>
<evidence type="ECO:0000313" key="2">
    <source>
        <dbReference type="EMBL" id="GBF91426.1"/>
    </source>
</evidence>
<dbReference type="Proteomes" id="UP000247498">
    <property type="component" value="Unassembled WGS sequence"/>
</dbReference>
<feature type="region of interest" description="Disordered" evidence="1">
    <location>
        <begin position="293"/>
        <end position="403"/>
    </location>
</feature>
<evidence type="ECO:0000256" key="1">
    <source>
        <dbReference type="SAM" id="MobiDB-lite"/>
    </source>
</evidence>
<organism evidence="2 3">
    <name type="scientific">Raphidocelis subcapitata</name>
    <dbReference type="NCBI Taxonomy" id="307507"/>
    <lineage>
        <taxon>Eukaryota</taxon>
        <taxon>Viridiplantae</taxon>
        <taxon>Chlorophyta</taxon>
        <taxon>core chlorophytes</taxon>
        <taxon>Chlorophyceae</taxon>
        <taxon>CS clade</taxon>
        <taxon>Sphaeropleales</taxon>
        <taxon>Selenastraceae</taxon>
        <taxon>Raphidocelis</taxon>
    </lineage>
</organism>
<dbReference type="AlphaFoldDB" id="A0A2V0NUW9"/>
<keyword evidence="3" id="KW-1185">Reference proteome</keyword>
<proteinExistence type="predicted"/>
<feature type="compositionally biased region" description="Acidic residues" evidence="1">
    <location>
        <begin position="345"/>
        <end position="374"/>
    </location>
</feature>
<dbReference type="EMBL" id="BDRX01000024">
    <property type="protein sequence ID" value="GBF91426.1"/>
    <property type="molecule type" value="Genomic_DNA"/>
</dbReference>